<gene>
    <name evidence="1" type="ORF">S03H2_32356</name>
</gene>
<comment type="caution">
    <text evidence="1">The sequence shown here is derived from an EMBL/GenBank/DDBJ whole genome shotgun (WGS) entry which is preliminary data.</text>
</comment>
<sequence>MRSSDRPELIEGFAYKFIMLNEAGIILRKEYLWHNTIQPMMLDFNPDIYIGGTPKGKGLFHQLAAKAEDPLKRNWAFFRFTSFDNPYLTSKELHELVDDIPQIIQKQEIYAEFLEDVSAVFRNIKTCMTPPSKREAPQEGKRYYAGLDLARLVDFTVLTILDGDGNQ</sequence>
<evidence type="ECO:0000313" key="1">
    <source>
        <dbReference type="EMBL" id="GAH55329.1"/>
    </source>
</evidence>
<proteinExistence type="predicted"/>
<dbReference type="Gene3D" id="3.30.420.240">
    <property type="match status" value="1"/>
</dbReference>
<accession>X1HN89</accession>
<reference evidence="1" key="1">
    <citation type="journal article" date="2014" name="Front. Microbiol.">
        <title>High frequency of phylogenetically diverse reductive dehalogenase-homologous genes in deep subseafloor sedimentary metagenomes.</title>
        <authorList>
            <person name="Kawai M."/>
            <person name="Futagami T."/>
            <person name="Toyoda A."/>
            <person name="Takaki Y."/>
            <person name="Nishi S."/>
            <person name="Hori S."/>
            <person name="Arai W."/>
            <person name="Tsubouchi T."/>
            <person name="Morono Y."/>
            <person name="Uchiyama I."/>
            <person name="Ito T."/>
            <person name="Fujiyama A."/>
            <person name="Inagaki F."/>
            <person name="Takami H."/>
        </authorList>
    </citation>
    <scope>NUCLEOTIDE SEQUENCE</scope>
    <source>
        <strain evidence="1">Expedition CK06-06</strain>
    </source>
</reference>
<name>X1HN89_9ZZZZ</name>
<feature type="non-terminal residue" evidence="1">
    <location>
        <position position="167"/>
    </location>
</feature>
<dbReference type="AlphaFoldDB" id="X1HN89"/>
<organism evidence="1">
    <name type="scientific">marine sediment metagenome</name>
    <dbReference type="NCBI Taxonomy" id="412755"/>
    <lineage>
        <taxon>unclassified sequences</taxon>
        <taxon>metagenomes</taxon>
        <taxon>ecological metagenomes</taxon>
    </lineage>
</organism>
<protein>
    <recommendedName>
        <fullName evidence="2">Terminase large subunit gp17-like C-terminal domain-containing protein</fullName>
    </recommendedName>
</protein>
<evidence type="ECO:0008006" key="2">
    <source>
        <dbReference type="Google" id="ProtNLM"/>
    </source>
</evidence>
<dbReference type="EMBL" id="BARU01019660">
    <property type="protein sequence ID" value="GAH55329.1"/>
    <property type="molecule type" value="Genomic_DNA"/>
</dbReference>
<dbReference type="InterPro" id="IPR027417">
    <property type="entry name" value="P-loop_NTPase"/>
</dbReference>
<dbReference type="Gene3D" id="3.40.50.300">
    <property type="entry name" value="P-loop containing nucleotide triphosphate hydrolases"/>
    <property type="match status" value="1"/>
</dbReference>